<organism evidence="1 2">
    <name type="scientific">Phytoactinopolyspora mesophila</name>
    <dbReference type="NCBI Taxonomy" id="2650750"/>
    <lineage>
        <taxon>Bacteria</taxon>
        <taxon>Bacillati</taxon>
        <taxon>Actinomycetota</taxon>
        <taxon>Actinomycetes</taxon>
        <taxon>Jiangellales</taxon>
        <taxon>Jiangellaceae</taxon>
        <taxon>Phytoactinopolyspora</taxon>
    </lineage>
</organism>
<reference evidence="1 2" key="1">
    <citation type="submission" date="2019-11" db="EMBL/GenBank/DDBJ databases">
        <authorList>
            <person name="Li X.-J."/>
            <person name="Feng X.-M."/>
        </authorList>
    </citation>
    <scope>NUCLEOTIDE SEQUENCE [LARGE SCALE GENOMIC DNA]</scope>
    <source>
        <strain evidence="1 2">XMNu-373</strain>
    </source>
</reference>
<name>A0A7K3M182_9ACTN</name>
<protein>
    <recommendedName>
        <fullName evidence="3">DNA-binding protein</fullName>
    </recommendedName>
</protein>
<evidence type="ECO:0008006" key="3">
    <source>
        <dbReference type="Google" id="ProtNLM"/>
    </source>
</evidence>
<sequence>MRTFPAAVPLVDAGRAFGLGRTKTHELARAGEFPVPLIKIGSSYRARRSDILDALGIVDAEPAATAS</sequence>
<dbReference type="EMBL" id="WLZY01000002">
    <property type="protein sequence ID" value="NDL57034.1"/>
    <property type="molecule type" value="Genomic_DNA"/>
</dbReference>
<comment type="caution">
    <text evidence="1">The sequence shown here is derived from an EMBL/GenBank/DDBJ whole genome shotgun (WGS) entry which is preliminary data.</text>
</comment>
<evidence type="ECO:0000313" key="1">
    <source>
        <dbReference type="EMBL" id="NDL57034.1"/>
    </source>
</evidence>
<proteinExistence type="predicted"/>
<accession>A0A7K3M182</accession>
<evidence type="ECO:0000313" key="2">
    <source>
        <dbReference type="Proteomes" id="UP000460435"/>
    </source>
</evidence>
<gene>
    <name evidence="1" type="ORF">F7O44_08115</name>
</gene>
<dbReference type="AlphaFoldDB" id="A0A7K3M182"/>
<dbReference type="Proteomes" id="UP000460435">
    <property type="component" value="Unassembled WGS sequence"/>
</dbReference>
<keyword evidence="2" id="KW-1185">Reference proteome</keyword>